<evidence type="ECO:0000256" key="4">
    <source>
        <dbReference type="ARBA" id="ARBA00022803"/>
    </source>
</evidence>
<dbReference type="PANTHER" id="PTHR46630:SF1">
    <property type="entry name" value="TETRATRICOPEPTIDE REPEAT PROTEIN 29"/>
    <property type="match status" value="1"/>
</dbReference>
<accession>A0A9J7BLH8</accession>
<evidence type="ECO:0000256" key="2">
    <source>
        <dbReference type="ARBA" id="ARBA00022490"/>
    </source>
</evidence>
<evidence type="ECO:0000256" key="1">
    <source>
        <dbReference type="ARBA" id="ARBA00004496"/>
    </source>
</evidence>
<dbReference type="AlphaFoldDB" id="A0A9J7BLH8"/>
<comment type="similarity">
    <text evidence="5">Belongs to the Rap family.</text>
</comment>
<gene>
    <name evidence="7" type="ORF">MOP44_16060</name>
</gene>
<dbReference type="InterPro" id="IPR019734">
    <property type="entry name" value="TPR_rpt"/>
</dbReference>
<keyword evidence="2" id="KW-0963">Cytoplasm</keyword>
<evidence type="ECO:0000256" key="6">
    <source>
        <dbReference type="PROSITE-ProRule" id="PRU00339"/>
    </source>
</evidence>
<dbReference type="PANTHER" id="PTHR46630">
    <property type="entry name" value="TETRATRICOPEPTIDE REPEAT PROTEIN 29"/>
    <property type="match status" value="1"/>
</dbReference>
<keyword evidence="3" id="KW-0677">Repeat</keyword>
<dbReference type="Gene3D" id="1.25.40.10">
    <property type="entry name" value="Tetratricopeptide repeat domain"/>
    <property type="match status" value="2"/>
</dbReference>
<dbReference type="KEGG" id="orp:MOP44_16060"/>
<keyword evidence="8" id="KW-1185">Reference proteome</keyword>
<dbReference type="RefSeq" id="WP_260791159.1">
    <property type="nucleotide sequence ID" value="NZ_CP093313.1"/>
</dbReference>
<evidence type="ECO:0000256" key="3">
    <source>
        <dbReference type="ARBA" id="ARBA00022737"/>
    </source>
</evidence>
<keyword evidence="4 6" id="KW-0802">TPR repeat</keyword>
<dbReference type="PROSITE" id="PS50005">
    <property type="entry name" value="TPR"/>
    <property type="match status" value="2"/>
</dbReference>
<organism evidence="7 8">
    <name type="scientific">Occallatibacter riparius</name>
    <dbReference type="NCBI Taxonomy" id="1002689"/>
    <lineage>
        <taxon>Bacteria</taxon>
        <taxon>Pseudomonadati</taxon>
        <taxon>Acidobacteriota</taxon>
        <taxon>Terriglobia</taxon>
        <taxon>Terriglobales</taxon>
        <taxon>Acidobacteriaceae</taxon>
        <taxon>Occallatibacter</taxon>
    </lineage>
</organism>
<dbReference type="SUPFAM" id="SSF48452">
    <property type="entry name" value="TPR-like"/>
    <property type="match status" value="1"/>
</dbReference>
<evidence type="ECO:0008006" key="9">
    <source>
        <dbReference type="Google" id="ProtNLM"/>
    </source>
</evidence>
<evidence type="ECO:0000313" key="8">
    <source>
        <dbReference type="Proteomes" id="UP001059380"/>
    </source>
</evidence>
<dbReference type="InterPro" id="IPR051476">
    <property type="entry name" value="Bac_ResReg_Asp_Phosphatase"/>
</dbReference>
<proteinExistence type="inferred from homology"/>
<protein>
    <recommendedName>
        <fullName evidence="9">Tetratricopeptide repeat protein</fullName>
    </recommendedName>
</protein>
<evidence type="ECO:0000313" key="7">
    <source>
        <dbReference type="EMBL" id="UWZ82085.1"/>
    </source>
</evidence>
<reference evidence="7" key="1">
    <citation type="submission" date="2021-04" db="EMBL/GenBank/DDBJ databases">
        <title>Phylogenetic analysis of Acidobacteriaceae.</title>
        <authorList>
            <person name="Qiu L."/>
            <person name="Zhang Q."/>
        </authorList>
    </citation>
    <scope>NUCLEOTIDE SEQUENCE</scope>
    <source>
        <strain evidence="7">DSM 25168</strain>
    </source>
</reference>
<sequence>MPLSRQFADDLATALCQRRIKQGIAMLDAAENELQKISPDWPNSARLLLLLAQWVDLGYRDYRFLDSLLERFRGNGRARLSVADYLRLRMAEAFTSLARGDSDAAIEALELVLHTLHDLGEESDCALAHFWIGRAHRKKGEYEKSLEHIARAREMAQGHNDKMFTAVVQVQESWLLFQKGLTREAMQILASAETVLRTTDHYVALGNIESARGRIVRRLGEYTSALEHFKRAMDLYARRDANHLNLARALVNAAYVRRLLALQIRKRIDRQAQSGRARGAAHKATPASTESLRARYQELSLQAMEDLNRARTIYDLHRHADGIGKVTLNLGYLHLDRGDIDRATPEAAEAYRIGLQQGDHILMARARILETAIENAHVEEQTGEDVDVAVHANRAREYSDEALKLAHGTQNLRLLAGACIARGITAANDFFQDWEEARKCAAEATRLIGPGENDHLVEDLSMLKSRIVQASGINDTLRGWSEGMLGNKTFQQISEEFAEIVIPKVWIREGRKIARVAARLSISPKKVRRILRNAGTVEPGM</sequence>
<dbReference type="EMBL" id="CP093313">
    <property type="protein sequence ID" value="UWZ82085.1"/>
    <property type="molecule type" value="Genomic_DNA"/>
</dbReference>
<comment type="subcellular location">
    <subcellularLocation>
        <location evidence="1">Cytoplasm</location>
    </subcellularLocation>
</comment>
<feature type="repeat" description="TPR" evidence="6">
    <location>
        <begin position="126"/>
        <end position="159"/>
    </location>
</feature>
<dbReference type="SMART" id="SM00028">
    <property type="entry name" value="TPR"/>
    <property type="match status" value="2"/>
</dbReference>
<dbReference type="GO" id="GO:0005737">
    <property type="term" value="C:cytoplasm"/>
    <property type="evidence" value="ECO:0007669"/>
    <property type="project" value="UniProtKB-SubCell"/>
</dbReference>
<dbReference type="InterPro" id="IPR011990">
    <property type="entry name" value="TPR-like_helical_dom_sf"/>
</dbReference>
<dbReference type="Proteomes" id="UP001059380">
    <property type="component" value="Chromosome"/>
</dbReference>
<feature type="repeat" description="TPR" evidence="6">
    <location>
        <begin position="206"/>
        <end position="239"/>
    </location>
</feature>
<evidence type="ECO:0000256" key="5">
    <source>
        <dbReference type="ARBA" id="ARBA00038253"/>
    </source>
</evidence>
<name>A0A9J7BLH8_9BACT</name>